<reference evidence="8 9" key="1">
    <citation type="submission" date="2018-06" db="EMBL/GenBank/DDBJ databases">
        <authorList>
            <consortium name="Pathogen Informatics"/>
            <person name="Doyle S."/>
        </authorList>
    </citation>
    <scope>NUCLEOTIDE SEQUENCE [LARGE SCALE GENOMIC DNA]</scope>
    <source>
        <strain evidence="8 9">NCTC4824</strain>
    </source>
</reference>
<dbReference type="Proteomes" id="UP000249134">
    <property type="component" value="Chromosome 1"/>
</dbReference>
<proteinExistence type="inferred from homology"/>
<accession>A0A2X4WER5</accession>
<keyword evidence="3 5" id="KW-0697">Rotamase</keyword>
<evidence type="ECO:0000256" key="2">
    <source>
        <dbReference type="ARBA" id="ARBA00002388"/>
    </source>
</evidence>
<dbReference type="PROSITE" id="PS50072">
    <property type="entry name" value="CSA_PPIASE_2"/>
    <property type="match status" value="1"/>
</dbReference>
<dbReference type="PANTHER" id="PTHR45625">
    <property type="entry name" value="PEPTIDYL-PROLYL CIS-TRANS ISOMERASE-RELATED"/>
    <property type="match status" value="1"/>
</dbReference>
<dbReference type="Gene3D" id="2.40.100.10">
    <property type="entry name" value="Cyclophilin-like"/>
    <property type="match status" value="1"/>
</dbReference>
<feature type="chain" id="PRO_5039760145" description="Peptidyl-prolyl cis-trans isomerase" evidence="5">
    <location>
        <begin position="20"/>
        <end position="257"/>
    </location>
</feature>
<feature type="signal peptide" evidence="5">
    <location>
        <begin position="1"/>
        <end position="19"/>
    </location>
</feature>
<sequence length="257" mass="28427">MKKHSIWILLFLFVFTLAACGTNKIQDMPDPNSKEEKPEDQEKSAEKEKEKEGDVDMTEQVSYPQLSNEVADNEKLVQMNTNMGSIKIKLFPEQAPKTVENFVKHAKDGYYNGIIFHRVIEDFMIQGGDPTGTGAGGESIYGGAFEDEFSRELFNLRGALSMANAGPGTNGSQFFIVQNSQVDPRLEGQMEQAGFPKEIIAAYMENGGTPHLDFKHTVFGQVVEGMDVVDNIAKVKKGAADKPVEDVVIESIDIIKE</sequence>
<dbReference type="InterPro" id="IPR002130">
    <property type="entry name" value="Cyclophilin-type_PPIase_dom"/>
</dbReference>
<evidence type="ECO:0000256" key="6">
    <source>
        <dbReference type="SAM" id="MobiDB-lite"/>
    </source>
</evidence>
<dbReference type="SUPFAM" id="SSF50891">
    <property type="entry name" value="Cyclophilin-like"/>
    <property type="match status" value="1"/>
</dbReference>
<feature type="region of interest" description="Disordered" evidence="6">
    <location>
        <begin position="25"/>
        <end position="59"/>
    </location>
</feature>
<dbReference type="PRINTS" id="PR00153">
    <property type="entry name" value="CSAPPISMRASE"/>
</dbReference>
<evidence type="ECO:0000256" key="1">
    <source>
        <dbReference type="ARBA" id="ARBA00000971"/>
    </source>
</evidence>
<dbReference type="InterPro" id="IPR029000">
    <property type="entry name" value="Cyclophilin-like_dom_sf"/>
</dbReference>
<name>A0A2X4WER5_LEDLE</name>
<evidence type="ECO:0000313" key="9">
    <source>
        <dbReference type="Proteomes" id="UP000249134"/>
    </source>
</evidence>
<evidence type="ECO:0000256" key="3">
    <source>
        <dbReference type="ARBA" id="ARBA00023110"/>
    </source>
</evidence>
<dbReference type="KEGG" id="blen:NCTC4824_03267"/>
<dbReference type="RefSeq" id="WP_066146857.1">
    <property type="nucleotide sequence ID" value="NZ_CBCSGM010000011.1"/>
</dbReference>
<evidence type="ECO:0000259" key="7">
    <source>
        <dbReference type="PROSITE" id="PS50072"/>
    </source>
</evidence>
<dbReference type="InterPro" id="IPR044666">
    <property type="entry name" value="Cyclophilin_A-like"/>
</dbReference>
<feature type="domain" description="PPIase cyclophilin-type" evidence="7">
    <location>
        <begin position="80"/>
        <end position="254"/>
    </location>
</feature>
<dbReference type="PROSITE" id="PS51257">
    <property type="entry name" value="PROKAR_LIPOPROTEIN"/>
    <property type="match status" value="1"/>
</dbReference>
<keyword evidence="4 5" id="KW-0413">Isomerase</keyword>
<comment type="similarity">
    <text evidence="5">Belongs to the cyclophilin-type PPIase family.</text>
</comment>
<evidence type="ECO:0000313" key="8">
    <source>
        <dbReference type="EMBL" id="SQI61523.1"/>
    </source>
</evidence>
<evidence type="ECO:0000256" key="4">
    <source>
        <dbReference type="ARBA" id="ARBA00023235"/>
    </source>
</evidence>
<dbReference type="EC" id="5.2.1.8" evidence="5"/>
<organism evidence="8 9">
    <name type="scientific">Lederbergia lenta</name>
    <name type="common">Bacillus lentus</name>
    <dbReference type="NCBI Taxonomy" id="1467"/>
    <lineage>
        <taxon>Bacteria</taxon>
        <taxon>Bacillati</taxon>
        <taxon>Bacillota</taxon>
        <taxon>Bacilli</taxon>
        <taxon>Bacillales</taxon>
        <taxon>Bacillaceae</taxon>
        <taxon>Lederbergia</taxon>
    </lineage>
</organism>
<dbReference type="Pfam" id="PF00160">
    <property type="entry name" value="Pro_isomerase"/>
    <property type="match status" value="1"/>
</dbReference>
<keyword evidence="5" id="KW-0732">Signal</keyword>
<dbReference type="STRING" id="1348624.GCA_001591545_04109"/>
<comment type="function">
    <text evidence="2 5">PPIases accelerate the folding of proteins. It catalyzes the cis-trans isomerization of proline imidic peptide bonds in oligopeptides.</text>
</comment>
<keyword evidence="9" id="KW-1185">Reference proteome</keyword>
<evidence type="ECO:0000256" key="5">
    <source>
        <dbReference type="RuleBase" id="RU363019"/>
    </source>
</evidence>
<dbReference type="EMBL" id="LS483476">
    <property type="protein sequence ID" value="SQI61523.1"/>
    <property type="molecule type" value="Genomic_DNA"/>
</dbReference>
<gene>
    <name evidence="8" type="ORF">NCTC4824_03267</name>
</gene>
<dbReference type="GO" id="GO:0003755">
    <property type="term" value="F:peptidyl-prolyl cis-trans isomerase activity"/>
    <property type="evidence" value="ECO:0007669"/>
    <property type="project" value="UniProtKB-UniRule"/>
</dbReference>
<comment type="catalytic activity">
    <reaction evidence="1 5">
        <text>[protein]-peptidylproline (omega=180) = [protein]-peptidylproline (omega=0)</text>
        <dbReference type="Rhea" id="RHEA:16237"/>
        <dbReference type="Rhea" id="RHEA-COMP:10747"/>
        <dbReference type="Rhea" id="RHEA-COMP:10748"/>
        <dbReference type="ChEBI" id="CHEBI:83833"/>
        <dbReference type="ChEBI" id="CHEBI:83834"/>
        <dbReference type="EC" id="5.2.1.8"/>
    </reaction>
</comment>
<protein>
    <recommendedName>
        <fullName evidence="5">Peptidyl-prolyl cis-trans isomerase</fullName>
        <shortName evidence="5">PPIase</shortName>
        <ecNumber evidence="5">5.2.1.8</ecNumber>
    </recommendedName>
</protein>
<dbReference type="PANTHER" id="PTHR45625:SF4">
    <property type="entry name" value="PEPTIDYLPROLYL ISOMERASE DOMAIN AND WD REPEAT-CONTAINING PROTEIN 1"/>
    <property type="match status" value="1"/>
</dbReference>
<dbReference type="AlphaFoldDB" id="A0A2X4WER5"/>
<feature type="compositionally biased region" description="Basic and acidic residues" evidence="6">
    <location>
        <begin position="32"/>
        <end position="54"/>
    </location>
</feature>